<organism evidence="1 2">
    <name type="scientific">Carpinus fangiana</name>
    <dbReference type="NCBI Taxonomy" id="176857"/>
    <lineage>
        <taxon>Eukaryota</taxon>
        <taxon>Viridiplantae</taxon>
        <taxon>Streptophyta</taxon>
        <taxon>Embryophyta</taxon>
        <taxon>Tracheophyta</taxon>
        <taxon>Spermatophyta</taxon>
        <taxon>Magnoliopsida</taxon>
        <taxon>eudicotyledons</taxon>
        <taxon>Gunneridae</taxon>
        <taxon>Pentapetalae</taxon>
        <taxon>rosids</taxon>
        <taxon>fabids</taxon>
        <taxon>Fagales</taxon>
        <taxon>Betulaceae</taxon>
        <taxon>Carpinus</taxon>
    </lineage>
</organism>
<dbReference type="EMBL" id="CM017326">
    <property type="protein sequence ID" value="KAE8075915.1"/>
    <property type="molecule type" value="Genomic_DNA"/>
</dbReference>
<reference evidence="1 2" key="1">
    <citation type="submission" date="2019-06" db="EMBL/GenBank/DDBJ databases">
        <title>A chromosomal-level reference genome of Carpinus fangiana (Coryloideae, Betulaceae).</title>
        <authorList>
            <person name="Yang X."/>
            <person name="Wang Z."/>
            <person name="Zhang L."/>
            <person name="Hao G."/>
            <person name="Liu J."/>
            <person name="Yang Y."/>
        </authorList>
    </citation>
    <scope>NUCLEOTIDE SEQUENCE [LARGE SCALE GENOMIC DNA]</scope>
    <source>
        <strain evidence="1">Cfa_2016G</strain>
        <tissue evidence="1">Leaf</tissue>
    </source>
</reference>
<dbReference type="Proteomes" id="UP000327013">
    <property type="component" value="Chromosome 6"/>
</dbReference>
<evidence type="ECO:0000313" key="2">
    <source>
        <dbReference type="Proteomes" id="UP000327013"/>
    </source>
</evidence>
<protein>
    <submittedName>
        <fullName evidence="1">Uncharacterized protein</fullName>
    </submittedName>
</protein>
<evidence type="ECO:0000313" key="1">
    <source>
        <dbReference type="EMBL" id="KAE8075915.1"/>
    </source>
</evidence>
<accession>A0A5N6RA42</accession>
<keyword evidence="2" id="KW-1185">Reference proteome</keyword>
<proteinExistence type="predicted"/>
<sequence>MKEKNYCPLELLMKEEYHLPLELLMKEEYHLHLDLLIMNKDLVQTLSYLQHKETARELADATAAGALQQPQDRQLPLCGSGRVDLVAALGITTCSTPVL</sequence>
<dbReference type="AlphaFoldDB" id="A0A5N6RA42"/>
<name>A0A5N6RA42_9ROSI</name>
<gene>
    <name evidence="1" type="ORF">FH972_014596</name>
</gene>